<evidence type="ECO:0000256" key="4">
    <source>
        <dbReference type="ARBA" id="ARBA00023136"/>
    </source>
</evidence>
<dbReference type="AlphaFoldDB" id="A0AA39R3G1"/>
<feature type="compositionally biased region" description="Pro residues" evidence="5">
    <location>
        <begin position="18"/>
        <end position="28"/>
    </location>
</feature>
<proteinExistence type="predicted"/>
<dbReference type="PANTHER" id="PTHR36460:SF1">
    <property type="entry name" value="UPF0132 DOMAIN PROTEIN (AFU_ORTHOLOGUE AFUA_3G10255)"/>
    <property type="match status" value="1"/>
</dbReference>
<evidence type="ECO:0000256" key="6">
    <source>
        <dbReference type="SAM" id="Phobius"/>
    </source>
</evidence>
<evidence type="ECO:0000313" key="7">
    <source>
        <dbReference type="EMBL" id="KAK0513361.1"/>
    </source>
</evidence>
<dbReference type="GO" id="GO:0016020">
    <property type="term" value="C:membrane"/>
    <property type="evidence" value="ECO:0007669"/>
    <property type="project" value="UniProtKB-SubCell"/>
</dbReference>
<comment type="caution">
    <text evidence="7">The sequence shown here is derived from an EMBL/GenBank/DDBJ whole genome shotgun (WGS) entry which is preliminary data.</text>
</comment>
<dbReference type="PANTHER" id="PTHR36460">
    <property type="entry name" value="UPF0132 DOMAIN PROTEIN (AFU_ORTHOLOGUE AFUA_3G10255)"/>
    <property type="match status" value="1"/>
</dbReference>
<evidence type="ECO:0000256" key="5">
    <source>
        <dbReference type="SAM" id="MobiDB-lite"/>
    </source>
</evidence>
<accession>A0AA39R3G1</accession>
<comment type="subcellular location">
    <subcellularLocation>
        <location evidence="1">Membrane</location>
        <topology evidence="1">Multi-pass membrane protein</topology>
    </subcellularLocation>
</comment>
<evidence type="ECO:0000256" key="3">
    <source>
        <dbReference type="ARBA" id="ARBA00022989"/>
    </source>
</evidence>
<dbReference type="EMBL" id="JAFEKC020000008">
    <property type="protein sequence ID" value="KAK0513361.1"/>
    <property type="molecule type" value="Genomic_DNA"/>
</dbReference>
<keyword evidence="8" id="KW-1185">Reference proteome</keyword>
<feature type="region of interest" description="Disordered" evidence="5">
    <location>
        <begin position="1"/>
        <end position="53"/>
    </location>
</feature>
<dbReference type="Proteomes" id="UP001166286">
    <property type="component" value="Unassembled WGS sequence"/>
</dbReference>
<reference evidence="7" key="1">
    <citation type="submission" date="2023-03" db="EMBL/GenBank/DDBJ databases">
        <title>Complete genome of Cladonia borealis.</title>
        <authorList>
            <person name="Park H."/>
        </authorList>
    </citation>
    <scope>NUCLEOTIDE SEQUENCE</scope>
    <source>
        <strain evidence="7">ANT050790</strain>
    </source>
</reference>
<keyword evidence="3 6" id="KW-1133">Transmembrane helix</keyword>
<keyword evidence="4 6" id="KW-0472">Membrane</keyword>
<gene>
    <name evidence="7" type="ORF">JMJ35_004347</name>
</gene>
<feature type="transmembrane region" description="Helical" evidence="6">
    <location>
        <begin position="121"/>
        <end position="138"/>
    </location>
</feature>
<protein>
    <submittedName>
        <fullName evidence="7">Uncharacterized protein</fullName>
    </submittedName>
</protein>
<sequence>MDFAPYQDTAPESVRALSPPPQNRPTSPPIRNNARSPPPLRPNTDPFGASSLPAPNHFSNEPRGFGGGDSEGGRLDVNLFETSLPLRLDYEACLAYLALPPAGGVFLLVMEHKSDYVRFHAWQSSLVFSAIFVLHLIFSWSSILSWMLFVFDLGLIGLLTMHAYRDADGLDRYELPFFGGLASSIVDSE</sequence>
<evidence type="ECO:0000313" key="8">
    <source>
        <dbReference type="Proteomes" id="UP001166286"/>
    </source>
</evidence>
<feature type="transmembrane region" description="Helical" evidence="6">
    <location>
        <begin position="144"/>
        <end position="164"/>
    </location>
</feature>
<evidence type="ECO:0000256" key="1">
    <source>
        <dbReference type="ARBA" id="ARBA00004141"/>
    </source>
</evidence>
<keyword evidence="2 6" id="KW-0812">Transmembrane</keyword>
<evidence type="ECO:0000256" key="2">
    <source>
        <dbReference type="ARBA" id="ARBA00022692"/>
    </source>
</evidence>
<organism evidence="7 8">
    <name type="scientific">Cladonia borealis</name>
    <dbReference type="NCBI Taxonomy" id="184061"/>
    <lineage>
        <taxon>Eukaryota</taxon>
        <taxon>Fungi</taxon>
        <taxon>Dikarya</taxon>
        <taxon>Ascomycota</taxon>
        <taxon>Pezizomycotina</taxon>
        <taxon>Lecanoromycetes</taxon>
        <taxon>OSLEUM clade</taxon>
        <taxon>Lecanoromycetidae</taxon>
        <taxon>Lecanorales</taxon>
        <taxon>Lecanorineae</taxon>
        <taxon>Cladoniaceae</taxon>
        <taxon>Cladonia</taxon>
    </lineage>
</organism>
<name>A0AA39R3G1_9LECA</name>
<feature type="transmembrane region" description="Helical" evidence="6">
    <location>
        <begin position="88"/>
        <end position="109"/>
    </location>
</feature>